<dbReference type="Pfam" id="PF00069">
    <property type="entry name" value="Pkinase"/>
    <property type="match status" value="1"/>
</dbReference>
<sequence>MKVSPIPPLSDSDPILLRLRLLHRILILLISLSFPFSSFEIETQNHLRKQHKASKSSLQIQWASSSTCREEHSLMTMEKEFDSKLTLQGNNGGDGGASISRSKSFAFKAPQENFTIQDFELDKIYGVGSYSKVVRAKKKENGAVYALKIMDKKFITKENKTAYVKLERIVLDQLDHPGIVKLFFTFQDSFSLYMALESCEGGELFDQITRKGRLSEDEARFYSAQVVDALEYIHTMGLIHRDIKPENLLLTSDGHIKIADFGSVKPMQDSQITLLPNAASDDKACTFVGTAAYVPPEVLNSSPATFGNDLWALGCTLYQMLSGTSPFKDASEWLIFQRIIARDIKFPNHFSEAARDLIDRLLDTDPSRRPGAGSDGYASLKRHPFFKGVDWKNVRSQTPPKLAPDPSSQSASPERDGSPWNPTHVGDASVTQNDGHGGVSSATESSGSITRLASIDSFDSRWQQFLEPGESVLMISAVKKLQKITSKKLQLILTNKPRLIYVDPSKLIVKGNIIWSDNSNDLNVQVSSPSHFKICTPKKVLSFEDSKQRALQWKKAIETLQNR</sequence>
<proteinExistence type="inferred from homology"/>
<dbReference type="AlphaFoldDB" id="A0A0D3AEP5"/>
<keyword evidence="10" id="KW-1185">Reference proteome</keyword>
<reference evidence="9 10" key="1">
    <citation type="journal article" date="2014" name="Genome Biol.">
        <title>Transcriptome and methylome profiling reveals relics of genome dominance in the mesopolyploid Brassica oleracea.</title>
        <authorList>
            <person name="Parkin I.A."/>
            <person name="Koh C."/>
            <person name="Tang H."/>
            <person name="Robinson S.J."/>
            <person name="Kagale S."/>
            <person name="Clarke W.E."/>
            <person name="Town C.D."/>
            <person name="Nixon J."/>
            <person name="Krishnakumar V."/>
            <person name="Bidwell S.L."/>
            <person name="Denoeud F."/>
            <person name="Belcram H."/>
            <person name="Links M.G."/>
            <person name="Just J."/>
            <person name="Clarke C."/>
            <person name="Bender T."/>
            <person name="Huebert T."/>
            <person name="Mason A.S."/>
            <person name="Pires J.C."/>
            <person name="Barker G."/>
            <person name="Moore J."/>
            <person name="Walley P.G."/>
            <person name="Manoli S."/>
            <person name="Batley J."/>
            <person name="Edwards D."/>
            <person name="Nelson M.N."/>
            <person name="Wang X."/>
            <person name="Paterson A.H."/>
            <person name="King G."/>
            <person name="Bancroft I."/>
            <person name="Chalhoub B."/>
            <person name="Sharpe A.G."/>
        </authorList>
    </citation>
    <scope>NUCLEOTIDE SEQUENCE</scope>
    <source>
        <strain evidence="9 10">cv. TO1000</strain>
    </source>
</reference>
<evidence type="ECO:0000259" key="8">
    <source>
        <dbReference type="PROSITE" id="PS50011"/>
    </source>
</evidence>
<feature type="region of interest" description="Disordered" evidence="7">
    <location>
        <begin position="396"/>
        <end position="446"/>
    </location>
</feature>
<feature type="compositionally biased region" description="Polar residues" evidence="7">
    <location>
        <begin position="429"/>
        <end position="446"/>
    </location>
</feature>
<evidence type="ECO:0000256" key="4">
    <source>
        <dbReference type="ARBA" id="ARBA00022741"/>
    </source>
</evidence>
<dbReference type="CDD" id="cd05581">
    <property type="entry name" value="STKc_PDK1"/>
    <property type="match status" value="1"/>
</dbReference>
<dbReference type="InterPro" id="IPR011009">
    <property type="entry name" value="Kinase-like_dom_sf"/>
</dbReference>
<dbReference type="eggNOG" id="KOG0592">
    <property type="taxonomic scope" value="Eukaryota"/>
</dbReference>
<evidence type="ECO:0000256" key="1">
    <source>
        <dbReference type="ARBA" id="ARBA00010006"/>
    </source>
</evidence>
<dbReference type="Gene3D" id="3.30.200.20">
    <property type="entry name" value="Phosphorylase Kinase, domain 1"/>
    <property type="match status" value="1"/>
</dbReference>
<dbReference type="SUPFAM" id="SSF56112">
    <property type="entry name" value="Protein kinase-like (PK-like)"/>
    <property type="match status" value="1"/>
</dbReference>
<dbReference type="HOGENOM" id="CLU_000288_63_9_1"/>
<reference evidence="9" key="2">
    <citation type="submission" date="2015-03" db="UniProtKB">
        <authorList>
            <consortium name="EnsemblPlants"/>
        </authorList>
    </citation>
    <scope>IDENTIFICATION</scope>
</reference>
<dbReference type="GO" id="GO:0005524">
    <property type="term" value="F:ATP binding"/>
    <property type="evidence" value="ECO:0007669"/>
    <property type="project" value="UniProtKB-KW"/>
</dbReference>
<evidence type="ECO:0000256" key="5">
    <source>
        <dbReference type="ARBA" id="ARBA00022777"/>
    </source>
</evidence>
<keyword evidence="6" id="KW-0067">ATP-binding</keyword>
<dbReference type="Pfam" id="PF14593">
    <property type="entry name" value="PH_3"/>
    <property type="match status" value="1"/>
</dbReference>
<dbReference type="GO" id="GO:0004691">
    <property type="term" value="F:cAMP-dependent protein kinase activity"/>
    <property type="evidence" value="ECO:0007669"/>
    <property type="project" value="TreeGrafter"/>
</dbReference>
<feature type="domain" description="Protein kinase" evidence="8">
    <location>
        <begin position="119"/>
        <end position="386"/>
    </location>
</feature>
<dbReference type="STRING" id="109376.A0A0D3AEP5"/>
<keyword evidence="4" id="KW-0547">Nucleotide-binding</keyword>
<accession>A0A0D3AEP5</accession>
<keyword evidence="5" id="KW-0418">Kinase</keyword>
<dbReference type="PANTHER" id="PTHR24353">
    <property type="entry name" value="CYCLIC NUCLEOTIDE-DEPENDENT PROTEIN KINASE"/>
    <property type="match status" value="1"/>
</dbReference>
<dbReference type="InterPro" id="IPR011993">
    <property type="entry name" value="PH-like_dom_sf"/>
</dbReference>
<dbReference type="EnsemblPlants" id="Bo1g143780.1">
    <property type="protein sequence ID" value="Bo1g143780.1"/>
    <property type="gene ID" value="Bo1g143780"/>
</dbReference>
<evidence type="ECO:0000313" key="9">
    <source>
        <dbReference type="EnsemblPlants" id="Bo1g143780.1"/>
    </source>
</evidence>
<name>A0A0D3AEP5_BRAOL</name>
<dbReference type="InterPro" id="IPR008271">
    <property type="entry name" value="Ser/Thr_kinase_AS"/>
</dbReference>
<dbReference type="Proteomes" id="UP000032141">
    <property type="component" value="Chromosome C1"/>
</dbReference>
<dbReference type="InterPro" id="IPR039046">
    <property type="entry name" value="PDPK1"/>
</dbReference>
<dbReference type="Gene3D" id="2.30.29.30">
    <property type="entry name" value="Pleckstrin-homology domain (PH domain)/Phosphotyrosine-binding domain (PTB)"/>
    <property type="match status" value="1"/>
</dbReference>
<evidence type="ECO:0000313" key="10">
    <source>
        <dbReference type="Proteomes" id="UP000032141"/>
    </source>
</evidence>
<keyword evidence="3" id="KW-0808">Transferase</keyword>
<dbReference type="GO" id="GO:0005952">
    <property type="term" value="C:cAMP-dependent protein kinase complex"/>
    <property type="evidence" value="ECO:0007669"/>
    <property type="project" value="TreeGrafter"/>
</dbReference>
<dbReference type="Gene3D" id="1.10.510.10">
    <property type="entry name" value="Transferase(Phosphotransferase) domain 1"/>
    <property type="match status" value="1"/>
</dbReference>
<dbReference type="SMART" id="SM00220">
    <property type="entry name" value="S_TKc"/>
    <property type="match status" value="1"/>
</dbReference>
<dbReference type="OMA" id="QYRVPDN"/>
<evidence type="ECO:0000256" key="7">
    <source>
        <dbReference type="SAM" id="MobiDB-lite"/>
    </source>
</evidence>
<evidence type="ECO:0000256" key="2">
    <source>
        <dbReference type="ARBA" id="ARBA00022527"/>
    </source>
</evidence>
<dbReference type="PROSITE" id="PS00108">
    <property type="entry name" value="PROTEIN_KINASE_ST"/>
    <property type="match status" value="1"/>
</dbReference>
<dbReference type="SUPFAM" id="SSF50729">
    <property type="entry name" value="PH domain-like"/>
    <property type="match status" value="1"/>
</dbReference>
<dbReference type="InterPro" id="IPR000719">
    <property type="entry name" value="Prot_kinase_dom"/>
</dbReference>
<keyword evidence="2" id="KW-0723">Serine/threonine-protein kinase</keyword>
<dbReference type="PROSITE" id="PS50011">
    <property type="entry name" value="PROTEIN_KINASE_DOM"/>
    <property type="match status" value="1"/>
</dbReference>
<dbReference type="InterPro" id="IPR033931">
    <property type="entry name" value="PDK1-typ_PH"/>
</dbReference>
<organism evidence="9 10">
    <name type="scientific">Brassica oleracea var. oleracea</name>
    <dbReference type="NCBI Taxonomy" id="109376"/>
    <lineage>
        <taxon>Eukaryota</taxon>
        <taxon>Viridiplantae</taxon>
        <taxon>Streptophyta</taxon>
        <taxon>Embryophyta</taxon>
        <taxon>Tracheophyta</taxon>
        <taxon>Spermatophyta</taxon>
        <taxon>Magnoliopsida</taxon>
        <taxon>eudicotyledons</taxon>
        <taxon>Gunneridae</taxon>
        <taxon>Pentapetalae</taxon>
        <taxon>rosids</taxon>
        <taxon>malvids</taxon>
        <taxon>Brassicales</taxon>
        <taxon>Brassicaceae</taxon>
        <taxon>Brassiceae</taxon>
        <taxon>Brassica</taxon>
    </lineage>
</organism>
<dbReference type="Gramene" id="Bo1g143780.1">
    <property type="protein sequence ID" value="Bo1g143780.1"/>
    <property type="gene ID" value="Bo1g143780"/>
</dbReference>
<dbReference type="GO" id="GO:0016020">
    <property type="term" value="C:membrane"/>
    <property type="evidence" value="ECO:0007669"/>
    <property type="project" value="UniProtKB-SubCell"/>
</dbReference>
<evidence type="ECO:0000256" key="3">
    <source>
        <dbReference type="ARBA" id="ARBA00022679"/>
    </source>
</evidence>
<dbReference type="PANTHER" id="PTHR24353:SF37">
    <property type="entry name" value="CAMP-DEPENDENT PROTEIN KINASE CATALYTIC SUBUNIT PRKX"/>
    <property type="match status" value="1"/>
</dbReference>
<comment type="similarity">
    <text evidence="1">Belongs to the protein kinase superfamily. AGC Ser/Thr protein kinase family. PDPK1 subfamily.</text>
</comment>
<evidence type="ECO:0000256" key="6">
    <source>
        <dbReference type="ARBA" id="ARBA00022840"/>
    </source>
</evidence>
<protein>
    <recommendedName>
        <fullName evidence="8">Protein kinase domain-containing protein</fullName>
    </recommendedName>
</protein>
<dbReference type="GO" id="GO:0005737">
    <property type="term" value="C:cytoplasm"/>
    <property type="evidence" value="ECO:0007669"/>
    <property type="project" value="UniProtKB-SubCell"/>
</dbReference>